<name>E0XXE9_9PROT</name>
<proteinExistence type="predicted"/>
<dbReference type="Pfam" id="PF06676">
    <property type="entry name" value="DUF1178"/>
    <property type="match status" value="1"/>
</dbReference>
<organism evidence="2">
    <name type="scientific">uncultured alpha proteobacterium HF0070_34A12</name>
    <dbReference type="NCBI Taxonomy" id="710806"/>
    <lineage>
        <taxon>Bacteria</taxon>
        <taxon>Pseudomonadati</taxon>
        <taxon>Pseudomonadota</taxon>
        <taxon>Alphaproteobacteria</taxon>
        <taxon>environmental samples</taxon>
    </lineage>
</organism>
<accession>E0XXE9</accession>
<protein>
    <submittedName>
        <fullName evidence="2">Uncharacterized protein conserved in bacteria</fullName>
    </submittedName>
</protein>
<dbReference type="AlphaFoldDB" id="E0XXE9"/>
<feature type="compositionally biased region" description="Low complexity" evidence="1">
    <location>
        <begin position="79"/>
        <end position="91"/>
    </location>
</feature>
<evidence type="ECO:0000256" key="1">
    <source>
        <dbReference type="SAM" id="MobiDB-lite"/>
    </source>
</evidence>
<dbReference type="InterPro" id="IPR009562">
    <property type="entry name" value="DUF1178"/>
</dbReference>
<evidence type="ECO:0000313" key="2">
    <source>
        <dbReference type="EMBL" id="ADI19090.1"/>
    </source>
</evidence>
<feature type="region of interest" description="Disordered" evidence="1">
    <location>
        <begin position="49"/>
        <end position="97"/>
    </location>
</feature>
<dbReference type="PIRSF" id="PIRSF032131">
    <property type="entry name" value="UCP032131"/>
    <property type="match status" value="1"/>
</dbReference>
<dbReference type="EMBL" id="GU474910">
    <property type="protein sequence ID" value="ADI19090.1"/>
    <property type="molecule type" value="Genomic_DNA"/>
</dbReference>
<reference evidence="2" key="1">
    <citation type="journal article" date="2011" name="Environ. Microbiol.">
        <title>Time-series analyses of Monterey Bay coastal microbial picoplankton using a 'genome proxy' microarray.</title>
        <authorList>
            <person name="Rich V.I."/>
            <person name="Pham V.D."/>
            <person name="Eppley J."/>
            <person name="Shi Y."/>
            <person name="DeLong E.F."/>
        </authorList>
    </citation>
    <scope>NUCLEOTIDE SEQUENCE</scope>
</reference>
<sequence>MIKYQLICDKSHEFEGWFGNSATFESQQESGLLTCPVCGSADVRRALMAPNLASPKTRKTDLAEQQPSAQPEPQPQPQAPQQASAALSPAAARKKHELMSEMRALQTKIRQECRDVGNDFAEEARKIHYGEVEPEGIYGQATAEEREALDEEGIEIMDMPWLPKDY</sequence>